<feature type="non-terminal residue" evidence="6">
    <location>
        <position position="1"/>
    </location>
</feature>
<dbReference type="EMBL" id="MCFH01000002">
    <property type="protein sequence ID" value="ORX60087.1"/>
    <property type="molecule type" value="Genomic_DNA"/>
</dbReference>
<dbReference type="PROSITE" id="PS51886">
    <property type="entry name" value="TLDC"/>
    <property type="match status" value="1"/>
</dbReference>
<evidence type="ECO:0000256" key="1">
    <source>
        <dbReference type="ARBA" id="ARBA00004173"/>
    </source>
</evidence>
<comment type="subcellular location">
    <subcellularLocation>
        <location evidence="1">Mitochondrion</location>
    </subcellularLocation>
</comment>
<dbReference type="PANTHER" id="PTHR23354:SF62">
    <property type="entry name" value="MUSTARD, ISOFORM V"/>
    <property type="match status" value="1"/>
</dbReference>
<name>A0A1Y1VMD4_9FUNG</name>
<dbReference type="Pfam" id="PF07534">
    <property type="entry name" value="TLD"/>
    <property type="match status" value="1"/>
</dbReference>
<dbReference type="PANTHER" id="PTHR23354">
    <property type="entry name" value="NUCLEOLAR PROTEIN 7/ESTROGEN RECEPTOR COACTIVATOR-RELATED"/>
    <property type="match status" value="1"/>
</dbReference>
<gene>
    <name evidence="6" type="ORF">BCR36DRAFT_254874</name>
</gene>
<dbReference type="SMART" id="SM00584">
    <property type="entry name" value="TLDc"/>
    <property type="match status" value="1"/>
</dbReference>
<evidence type="ECO:0000256" key="2">
    <source>
        <dbReference type="ARBA" id="ARBA00009540"/>
    </source>
</evidence>
<evidence type="ECO:0000313" key="7">
    <source>
        <dbReference type="Proteomes" id="UP000193719"/>
    </source>
</evidence>
<sequence>LQNITPIAYKEYRNWRLLYSLEYHGSHPQTLYDAVFEKIPLVTAIMDEDGYIFGAYSTEYFHIDSHYYGNGQTFLWKYKVDENENEDLQIFRATGSNHYYIISEKNYLAFGGGKGFGLHIMDDFTYGFTDNCETYNNDILACKKDFKCINIEVW</sequence>
<accession>A0A1Y1VMD4</accession>
<reference evidence="6 7" key="2">
    <citation type="submission" date="2016-08" db="EMBL/GenBank/DDBJ databases">
        <title>Pervasive Adenine N6-methylation of Active Genes in Fungi.</title>
        <authorList>
            <consortium name="DOE Joint Genome Institute"/>
            <person name="Mondo S.J."/>
            <person name="Dannebaum R.O."/>
            <person name="Kuo R.C."/>
            <person name="Labutti K."/>
            <person name="Haridas S."/>
            <person name="Kuo A."/>
            <person name="Salamov A."/>
            <person name="Ahrendt S.R."/>
            <person name="Lipzen A."/>
            <person name="Sullivan W."/>
            <person name="Andreopoulos W.B."/>
            <person name="Clum A."/>
            <person name="Lindquist E."/>
            <person name="Daum C."/>
            <person name="Ramamoorthy G.K."/>
            <person name="Gryganskyi A."/>
            <person name="Culley D."/>
            <person name="Magnuson J.K."/>
            <person name="James T.Y."/>
            <person name="O'Malley M.A."/>
            <person name="Stajich J.E."/>
            <person name="Spatafora J.W."/>
            <person name="Visel A."/>
            <person name="Grigoriev I.V."/>
        </authorList>
    </citation>
    <scope>NUCLEOTIDE SEQUENCE [LARGE SCALE GENOMIC DNA]</scope>
    <source>
        <strain evidence="7">finn</strain>
    </source>
</reference>
<dbReference type="GO" id="GO:0005739">
    <property type="term" value="C:mitochondrion"/>
    <property type="evidence" value="ECO:0007669"/>
    <property type="project" value="UniProtKB-SubCell"/>
</dbReference>
<keyword evidence="3" id="KW-0496">Mitochondrion</keyword>
<evidence type="ECO:0000259" key="5">
    <source>
        <dbReference type="PROSITE" id="PS51886"/>
    </source>
</evidence>
<feature type="non-terminal residue" evidence="6">
    <location>
        <position position="154"/>
    </location>
</feature>
<dbReference type="AlphaFoldDB" id="A0A1Y1VMD4"/>
<evidence type="ECO:0000256" key="4">
    <source>
        <dbReference type="ARBA" id="ARBA00040604"/>
    </source>
</evidence>
<proteinExistence type="inferred from homology"/>
<organism evidence="6 7">
    <name type="scientific">Piromyces finnis</name>
    <dbReference type="NCBI Taxonomy" id="1754191"/>
    <lineage>
        <taxon>Eukaryota</taxon>
        <taxon>Fungi</taxon>
        <taxon>Fungi incertae sedis</taxon>
        <taxon>Chytridiomycota</taxon>
        <taxon>Chytridiomycota incertae sedis</taxon>
        <taxon>Neocallimastigomycetes</taxon>
        <taxon>Neocallimastigales</taxon>
        <taxon>Neocallimastigaceae</taxon>
        <taxon>Piromyces</taxon>
    </lineage>
</organism>
<comment type="similarity">
    <text evidence="2">Belongs to the OXR1 family.</text>
</comment>
<keyword evidence="7" id="KW-1185">Reference proteome</keyword>
<dbReference type="InterPro" id="IPR006571">
    <property type="entry name" value="TLDc_dom"/>
</dbReference>
<evidence type="ECO:0000256" key="3">
    <source>
        <dbReference type="ARBA" id="ARBA00023128"/>
    </source>
</evidence>
<evidence type="ECO:0000313" key="6">
    <source>
        <dbReference type="EMBL" id="ORX60087.1"/>
    </source>
</evidence>
<reference evidence="6 7" key="1">
    <citation type="submission" date="2016-08" db="EMBL/GenBank/DDBJ databases">
        <title>Genomes of anaerobic fungi encode conserved fungal cellulosomes for biomass hydrolysis.</title>
        <authorList>
            <consortium name="DOE Joint Genome Institute"/>
            <person name="Haitjema C.H."/>
            <person name="Gilmore S.P."/>
            <person name="Henske J.K."/>
            <person name="Solomon K.V."/>
            <person name="De Groot R."/>
            <person name="Kuo A."/>
            <person name="Mondo S.J."/>
            <person name="Salamov A.A."/>
            <person name="Labutti K."/>
            <person name="Zhao Z."/>
            <person name="Chiniquy J."/>
            <person name="Barry K."/>
            <person name="Brewer H.M."/>
            <person name="Purvine S.O."/>
            <person name="Wright A.T."/>
            <person name="Boxma B."/>
            <person name="Van Alen T."/>
            <person name="Hackstein J.H."/>
            <person name="Baker S.E."/>
            <person name="Grigoriev I.V."/>
            <person name="O'Malley M.A."/>
        </authorList>
    </citation>
    <scope>NUCLEOTIDE SEQUENCE [LARGE SCALE GENOMIC DNA]</scope>
    <source>
        <strain evidence="7">finn</strain>
    </source>
</reference>
<feature type="domain" description="TLDc" evidence="5">
    <location>
        <begin position="1"/>
        <end position="154"/>
    </location>
</feature>
<dbReference type="OrthoDB" id="26679at2759"/>
<dbReference type="Proteomes" id="UP000193719">
    <property type="component" value="Unassembled WGS sequence"/>
</dbReference>
<protein>
    <recommendedName>
        <fullName evidence="4">Oxidation resistance protein 1</fullName>
    </recommendedName>
</protein>
<comment type="caution">
    <text evidence="6">The sequence shown here is derived from an EMBL/GenBank/DDBJ whole genome shotgun (WGS) entry which is preliminary data.</text>
</comment>